<keyword evidence="2" id="KW-1185">Reference proteome</keyword>
<name>C3X991_OXAFO</name>
<gene>
    <name evidence="1" type="ORF">OFBG_00795</name>
</gene>
<dbReference type="GeneID" id="77135292"/>
<dbReference type="AlphaFoldDB" id="C3X991"/>
<reference evidence="1 2" key="1">
    <citation type="submission" date="2009-02" db="EMBL/GenBank/DDBJ databases">
        <title>The Genome Sequence of Oxalobacter formigenes OXCC13.</title>
        <authorList>
            <consortium name="The Broad Institute Genome Sequencing Platform"/>
            <person name="Ward D."/>
            <person name="Young S.K."/>
            <person name="Kodira C.D."/>
            <person name="Zeng Q."/>
            <person name="Koehrsen M."/>
            <person name="Alvarado L."/>
            <person name="Berlin A."/>
            <person name="Borenstein D."/>
            <person name="Chen Z."/>
            <person name="Engels R."/>
            <person name="Freedman E."/>
            <person name="Gellesch M."/>
            <person name="Goldberg J."/>
            <person name="Griggs A."/>
            <person name="Gujja S."/>
            <person name="Heiman D."/>
            <person name="Hepburn T."/>
            <person name="Howarth C."/>
            <person name="Jen D."/>
            <person name="Larson L."/>
            <person name="Lewis B."/>
            <person name="Mehta T."/>
            <person name="Park D."/>
            <person name="Pearson M."/>
            <person name="Roberts A."/>
            <person name="Saif S."/>
            <person name="Shea T."/>
            <person name="Shenoy N."/>
            <person name="Sisk P."/>
            <person name="Stolte C."/>
            <person name="Sykes S."/>
            <person name="Walk T."/>
            <person name="White J."/>
            <person name="Yandava C."/>
            <person name="Allison M.J."/>
            <person name="Lander E."/>
            <person name="Nusbaum C."/>
            <person name="Galagan J."/>
            <person name="Birren B."/>
        </authorList>
    </citation>
    <scope>NUCLEOTIDE SEQUENCE [LARGE SCALE GENOMIC DNA]</scope>
    <source>
        <strain evidence="1 2">OXCC13</strain>
    </source>
</reference>
<sequence length="83" mass="9617">MSESNDKAPVPRQFFEDLGFELPEEAFSFYVEGSRIVFNVQELEEIGCSFMVRETQEEFPLSEEQLKKLRDAGYDSPEGFLIL</sequence>
<evidence type="ECO:0000313" key="1">
    <source>
        <dbReference type="EMBL" id="EEO29767.1"/>
    </source>
</evidence>
<proteinExistence type="predicted"/>
<dbReference type="Proteomes" id="UP000005089">
    <property type="component" value="Unassembled WGS sequence"/>
</dbReference>
<dbReference type="EMBL" id="GG658170">
    <property type="protein sequence ID" value="EEO29767.1"/>
    <property type="molecule type" value="Genomic_DNA"/>
</dbReference>
<dbReference type="RefSeq" id="WP_005880500.1">
    <property type="nucleotide sequence ID" value="NZ_CP019430.1"/>
</dbReference>
<accession>C3X991</accession>
<protein>
    <submittedName>
        <fullName evidence="1">Uncharacterized protein</fullName>
    </submittedName>
</protein>
<organism evidence="1 2">
    <name type="scientific">Oxalobacter formigenes OXCC13</name>
    <dbReference type="NCBI Taxonomy" id="556269"/>
    <lineage>
        <taxon>Bacteria</taxon>
        <taxon>Pseudomonadati</taxon>
        <taxon>Pseudomonadota</taxon>
        <taxon>Betaproteobacteria</taxon>
        <taxon>Burkholderiales</taxon>
        <taxon>Oxalobacteraceae</taxon>
        <taxon>Oxalobacter</taxon>
    </lineage>
</organism>
<evidence type="ECO:0000313" key="2">
    <source>
        <dbReference type="Proteomes" id="UP000005089"/>
    </source>
</evidence>
<dbReference type="OrthoDB" id="9947100at2"/>
<dbReference type="HOGENOM" id="CLU_2539351_0_0_4"/>